<organism evidence="10 11">
    <name type="scientific">Ligilactobacillus saerimneri</name>
    <dbReference type="NCBI Taxonomy" id="228229"/>
    <lineage>
        <taxon>Bacteria</taxon>
        <taxon>Bacillati</taxon>
        <taxon>Bacillota</taxon>
        <taxon>Bacilli</taxon>
        <taxon>Lactobacillales</taxon>
        <taxon>Lactobacillaceae</taxon>
        <taxon>Ligilactobacillus</taxon>
    </lineage>
</organism>
<comment type="pathway">
    <text evidence="7">Amino-acid biosynthesis; L-arginine biosynthesis [regulation].</text>
</comment>
<dbReference type="InterPro" id="IPR036388">
    <property type="entry name" value="WH-like_DNA-bd_sf"/>
</dbReference>
<keyword evidence="7" id="KW-0678">Repressor</keyword>
<evidence type="ECO:0000259" key="9">
    <source>
        <dbReference type="Pfam" id="PF02863"/>
    </source>
</evidence>
<dbReference type="GO" id="GO:0006526">
    <property type="term" value="P:L-arginine biosynthetic process"/>
    <property type="evidence" value="ECO:0007669"/>
    <property type="project" value="UniProtKB-UniPathway"/>
</dbReference>
<dbReference type="KEGG" id="lsw:GTO87_03195"/>
<dbReference type="GO" id="GO:0051259">
    <property type="term" value="P:protein complex oligomerization"/>
    <property type="evidence" value="ECO:0007669"/>
    <property type="project" value="InterPro"/>
</dbReference>
<dbReference type="Pfam" id="PF01316">
    <property type="entry name" value="Arg_repressor"/>
    <property type="match status" value="1"/>
</dbReference>
<dbReference type="Pfam" id="PF02863">
    <property type="entry name" value="Arg_repressor_C"/>
    <property type="match status" value="1"/>
</dbReference>
<evidence type="ECO:0000259" key="8">
    <source>
        <dbReference type="Pfam" id="PF01316"/>
    </source>
</evidence>
<evidence type="ECO:0000256" key="3">
    <source>
        <dbReference type="ARBA" id="ARBA00022490"/>
    </source>
</evidence>
<comment type="subcellular location">
    <subcellularLocation>
        <location evidence="1 7">Cytoplasm</location>
    </subcellularLocation>
</comment>
<evidence type="ECO:0000256" key="2">
    <source>
        <dbReference type="ARBA" id="ARBA00008316"/>
    </source>
</evidence>
<evidence type="ECO:0000313" key="10">
    <source>
        <dbReference type="EMBL" id="QLL78790.1"/>
    </source>
</evidence>
<dbReference type="Gene3D" id="1.10.10.10">
    <property type="entry name" value="Winged helix-like DNA-binding domain superfamily/Winged helix DNA-binding domain"/>
    <property type="match status" value="1"/>
</dbReference>
<evidence type="ECO:0000256" key="7">
    <source>
        <dbReference type="HAMAP-Rule" id="MF_00173"/>
    </source>
</evidence>
<keyword evidence="6 7" id="KW-0804">Transcription</keyword>
<protein>
    <recommendedName>
        <fullName evidence="7">Arginine repressor</fullName>
    </recommendedName>
</protein>
<keyword evidence="7" id="KW-0055">Arginine biosynthesis</keyword>
<dbReference type="UniPathway" id="UPA00068"/>
<name>A0A7H9EM53_9LACO</name>
<keyword evidence="4 7" id="KW-0805">Transcription regulation</keyword>
<reference evidence="10 11" key="1">
    <citation type="submission" date="2020-01" db="EMBL/GenBank/DDBJ databases">
        <title>Complete and circular genome sequences of six lactobacillus isolates from horses.</title>
        <authorList>
            <person name="Hassan H.M."/>
        </authorList>
    </citation>
    <scope>NUCLEOTIDE SEQUENCE [LARGE SCALE GENOMIC DNA]</scope>
    <source>
        <strain evidence="10 11">1A</strain>
    </source>
</reference>
<evidence type="ECO:0000313" key="11">
    <source>
        <dbReference type="Proteomes" id="UP000510886"/>
    </source>
</evidence>
<dbReference type="GO" id="GO:0005737">
    <property type="term" value="C:cytoplasm"/>
    <property type="evidence" value="ECO:0007669"/>
    <property type="project" value="UniProtKB-SubCell"/>
</dbReference>
<dbReference type="InterPro" id="IPR020899">
    <property type="entry name" value="Arg_repress_C"/>
</dbReference>
<dbReference type="InterPro" id="IPR036251">
    <property type="entry name" value="Arg_repress_C_sf"/>
</dbReference>
<evidence type="ECO:0000256" key="4">
    <source>
        <dbReference type="ARBA" id="ARBA00023015"/>
    </source>
</evidence>
<evidence type="ECO:0000256" key="5">
    <source>
        <dbReference type="ARBA" id="ARBA00023125"/>
    </source>
</evidence>
<sequence>MKKEERQAIIERVIVQNRIGTQEELIKILKDRGIKATQATISRDIRELHITKKADNTGQVRYVVYKHKPADQSERLYKSIRDNVSRVDQVQFMLIVHTIARNANGLGAVIDDYQIPHVLGTLAGYDTLVLICDSVESASQVGSMIKQHMKNA</sequence>
<dbReference type="AlphaFoldDB" id="A0A7H9EM53"/>
<dbReference type="EMBL" id="CP047418">
    <property type="protein sequence ID" value="QLL78790.1"/>
    <property type="molecule type" value="Genomic_DNA"/>
</dbReference>
<dbReference type="GO" id="GO:0034618">
    <property type="term" value="F:arginine binding"/>
    <property type="evidence" value="ECO:0007669"/>
    <property type="project" value="InterPro"/>
</dbReference>
<gene>
    <name evidence="7" type="primary">argR</name>
    <name evidence="10" type="ORF">GTO87_03195</name>
</gene>
<keyword evidence="5 7" id="KW-0238">DNA-binding</keyword>
<dbReference type="SUPFAM" id="SSF46785">
    <property type="entry name" value="Winged helix' DNA-binding domain"/>
    <property type="match status" value="1"/>
</dbReference>
<comment type="function">
    <text evidence="7">Regulates arginine biosynthesis genes.</text>
</comment>
<feature type="domain" description="Arginine repressor DNA-binding" evidence="8">
    <location>
        <begin position="1"/>
        <end position="67"/>
    </location>
</feature>
<dbReference type="PRINTS" id="PR01467">
    <property type="entry name" value="ARGREPRESSOR"/>
</dbReference>
<dbReference type="GO" id="GO:1900079">
    <property type="term" value="P:regulation of arginine biosynthetic process"/>
    <property type="evidence" value="ECO:0007669"/>
    <property type="project" value="UniProtKB-UniRule"/>
</dbReference>
<keyword evidence="7" id="KW-0028">Amino-acid biosynthesis</keyword>
<proteinExistence type="inferred from homology"/>
<dbReference type="Proteomes" id="UP000510886">
    <property type="component" value="Chromosome"/>
</dbReference>
<dbReference type="SUPFAM" id="SSF55252">
    <property type="entry name" value="C-terminal domain of arginine repressor"/>
    <property type="match status" value="1"/>
</dbReference>
<dbReference type="Gene3D" id="3.30.1360.40">
    <property type="match status" value="1"/>
</dbReference>
<dbReference type="GO" id="GO:0003700">
    <property type="term" value="F:DNA-binding transcription factor activity"/>
    <property type="evidence" value="ECO:0007669"/>
    <property type="project" value="UniProtKB-UniRule"/>
</dbReference>
<dbReference type="PANTHER" id="PTHR34471:SF1">
    <property type="entry name" value="ARGININE REPRESSOR"/>
    <property type="match status" value="1"/>
</dbReference>
<dbReference type="PANTHER" id="PTHR34471">
    <property type="entry name" value="ARGININE REPRESSOR"/>
    <property type="match status" value="1"/>
</dbReference>
<dbReference type="InterPro" id="IPR001669">
    <property type="entry name" value="Arg_repress"/>
</dbReference>
<comment type="similarity">
    <text evidence="2 7">Belongs to the ArgR family.</text>
</comment>
<dbReference type="HAMAP" id="MF_00173">
    <property type="entry name" value="Arg_repressor"/>
    <property type="match status" value="1"/>
</dbReference>
<dbReference type="InterPro" id="IPR020900">
    <property type="entry name" value="Arg_repress_DNA-bd"/>
</dbReference>
<dbReference type="InterPro" id="IPR036390">
    <property type="entry name" value="WH_DNA-bd_sf"/>
</dbReference>
<dbReference type="GO" id="GO:0003677">
    <property type="term" value="F:DNA binding"/>
    <property type="evidence" value="ECO:0007669"/>
    <property type="project" value="UniProtKB-KW"/>
</dbReference>
<evidence type="ECO:0000256" key="6">
    <source>
        <dbReference type="ARBA" id="ARBA00023163"/>
    </source>
</evidence>
<evidence type="ECO:0000256" key="1">
    <source>
        <dbReference type="ARBA" id="ARBA00004496"/>
    </source>
</evidence>
<accession>A0A7H9EM53</accession>
<keyword evidence="3 7" id="KW-0963">Cytoplasm</keyword>
<feature type="domain" description="Arginine repressor C-terminal" evidence="9">
    <location>
        <begin position="80"/>
        <end position="146"/>
    </location>
</feature>